<organism evidence="7 8">
    <name type="scientific">Clostridium tagluense</name>
    <dbReference type="NCBI Taxonomy" id="360422"/>
    <lineage>
        <taxon>Bacteria</taxon>
        <taxon>Bacillati</taxon>
        <taxon>Bacillota</taxon>
        <taxon>Clostridia</taxon>
        <taxon>Eubacteriales</taxon>
        <taxon>Clostridiaceae</taxon>
        <taxon>Clostridium</taxon>
    </lineage>
</organism>
<dbReference type="GO" id="GO:0046872">
    <property type="term" value="F:metal ion binding"/>
    <property type="evidence" value="ECO:0007669"/>
    <property type="project" value="UniProtKB-KW"/>
</dbReference>
<evidence type="ECO:0000256" key="5">
    <source>
        <dbReference type="ARBA" id="ARBA00022842"/>
    </source>
</evidence>
<reference evidence="7 8" key="1">
    <citation type="submission" date="2018-11" db="EMBL/GenBank/DDBJ databases">
        <title>Genome sequencing and assembly of Clostridium tagluense strain A121.</title>
        <authorList>
            <person name="Murakami T."/>
            <person name="Segawa T."/>
            <person name="Shcherbakova V.A."/>
            <person name="Mori H."/>
            <person name="Yoshimura Y."/>
        </authorList>
    </citation>
    <scope>NUCLEOTIDE SEQUENCE [LARGE SCALE GENOMIC DNA]</scope>
    <source>
        <strain evidence="7 8">A121</strain>
    </source>
</reference>
<dbReference type="GO" id="GO:0004659">
    <property type="term" value="F:prenyltransferase activity"/>
    <property type="evidence" value="ECO:0007669"/>
    <property type="project" value="InterPro"/>
</dbReference>
<name>A0A401UM95_9CLOT</name>
<proteinExistence type="inferred from homology"/>
<keyword evidence="5" id="KW-0460">Magnesium</keyword>
<dbReference type="Proteomes" id="UP000287872">
    <property type="component" value="Unassembled WGS sequence"/>
</dbReference>
<protein>
    <submittedName>
        <fullName evidence="7">Geranylgeranyl pyrophosphate synthase</fullName>
    </submittedName>
</protein>
<dbReference type="CDD" id="cd00685">
    <property type="entry name" value="Trans_IPPS_HT"/>
    <property type="match status" value="1"/>
</dbReference>
<comment type="caution">
    <text evidence="7">The sequence shown here is derived from an EMBL/GenBank/DDBJ whole genome shotgun (WGS) entry which is preliminary data.</text>
</comment>
<evidence type="ECO:0000313" key="8">
    <source>
        <dbReference type="Proteomes" id="UP000287872"/>
    </source>
</evidence>
<evidence type="ECO:0000313" key="7">
    <source>
        <dbReference type="EMBL" id="GCD10649.1"/>
    </source>
</evidence>
<accession>A0A401UM95</accession>
<dbReference type="AlphaFoldDB" id="A0A401UM95"/>
<evidence type="ECO:0000256" key="2">
    <source>
        <dbReference type="ARBA" id="ARBA00006706"/>
    </source>
</evidence>
<dbReference type="PROSITE" id="PS00444">
    <property type="entry name" value="POLYPRENYL_SYNTHASE_2"/>
    <property type="match status" value="1"/>
</dbReference>
<sequence>METQKIIGQGDKMSKFWECYPDIADELESIKKIIVANVKSSEKEFDEAIFPLVNAGGKMLRPAFLLLAAKFGEYDKDKMHNLGAAIEMMHMATLVHDDVVDESKLRRGVETVQHKYSKEYAVYIGDFLFCQCFIMLSGFDYSTENLRDISKAISKICMGEIRQYNIRYLRNTSLRKYIKIISGKTAALFAISFYTGAKESKCSEKTSKLLARVGYYIGMAFQIIDDLLDYSGDASKLGKNAQSDLVKGYYTLPLIYAMAEDFENKISIILDNTSLNDEDVKQITILIEKYNGIDKAQNLADKYTKKAFDYIEKLPDCESKEIIKAVTKKLLNRNS</sequence>
<dbReference type="InterPro" id="IPR033749">
    <property type="entry name" value="Polyprenyl_synt_CS"/>
</dbReference>
<evidence type="ECO:0000256" key="6">
    <source>
        <dbReference type="RuleBase" id="RU004466"/>
    </source>
</evidence>
<evidence type="ECO:0000256" key="1">
    <source>
        <dbReference type="ARBA" id="ARBA00001946"/>
    </source>
</evidence>
<keyword evidence="3 6" id="KW-0808">Transferase</keyword>
<dbReference type="SFLD" id="SFLDS00005">
    <property type="entry name" value="Isoprenoid_Synthase_Type_I"/>
    <property type="match status" value="1"/>
</dbReference>
<keyword evidence="4" id="KW-0479">Metal-binding</keyword>
<dbReference type="GO" id="GO:0008299">
    <property type="term" value="P:isoprenoid biosynthetic process"/>
    <property type="evidence" value="ECO:0007669"/>
    <property type="project" value="InterPro"/>
</dbReference>
<keyword evidence="8" id="KW-1185">Reference proteome</keyword>
<dbReference type="InterPro" id="IPR008949">
    <property type="entry name" value="Isoprenoid_synthase_dom_sf"/>
</dbReference>
<comment type="cofactor">
    <cofactor evidence="1">
        <name>Mg(2+)</name>
        <dbReference type="ChEBI" id="CHEBI:18420"/>
    </cofactor>
</comment>
<dbReference type="EMBL" id="BHYK01000011">
    <property type="protein sequence ID" value="GCD10649.1"/>
    <property type="molecule type" value="Genomic_DNA"/>
</dbReference>
<gene>
    <name evidence="7" type="ORF">Ctaglu_22720</name>
</gene>
<dbReference type="PROSITE" id="PS00723">
    <property type="entry name" value="POLYPRENYL_SYNTHASE_1"/>
    <property type="match status" value="1"/>
</dbReference>
<evidence type="ECO:0000256" key="4">
    <source>
        <dbReference type="ARBA" id="ARBA00022723"/>
    </source>
</evidence>
<dbReference type="Gene3D" id="1.10.600.10">
    <property type="entry name" value="Farnesyl Diphosphate Synthase"/>
    <property type="match status" value="1"/>
</dbReference>
<dbReference type="PANTHER" id="PTHR12001:SF69">
    <property type="entry name" value="ALL TRANS-POLYPRENYL-DIPHOSPHATE SYNTHASE PDSS1"/>
    <property type="match status" value="1"/>
</dbReference>
<dbReference type="InterPro" id="IPR000092">
    <property type="entry name" value="Polyprenyl_synt"/>
</dbReference>
<dbReference type="SUPFAM" id="SSF48576">
    <property type="entry name" value="Terpenoid synthases"/>
    <property type="match status" value="1"/>
</dbReference>
<comment type="similarity">
    <text evidence="2 6">Belongs to the FPP/GGPP synthase family.</text>
</comment>
<evidence type="ECO:0000256" key="3">
    <source>
        <dbReference type="ARBA" id="ARBA00022679"/>
    </source>
</evidence>
<dbReference type="PANTHER" id="PTHR12001">
    <property type="entry name" value="GERANYLGERANYL PYROPHOSPHATE SYNTHASE"/>
    <property type="match status" value="1"/>
</dbReference>
<dbReference type="Pfam" id="PF00348">
    <property type="entry name" value="polyprenyl_synt"/>
    <property type="match status" value="1"/>
</dbReference>